<dbReference type="SUPFAM" id="SSF56655">
    <property type="entry name" value="Carbohydrate phosphatase"/>
    <property type="match status" value="1"/>
</dbReference>
<keyword evidence="8 9" id="KW-0472">Membrane</keyword>
<dbReference type="PROSITE" id="PS00630">
    <property type="entry name" value="IMP_2"/>
    <property type="match status" value="1"/>
</dbReference>
<dbReference type="Gene3D" id="3.30.540.10">
    <property type="entry name" value="Fructose-1,6-Bisphosphatase, subunit A, domain 1"/>
    <property type="match status" value="1"/>
</dbReference>
<dbReference type="NCBIfam" id="TIGR01331">
    <property type="entry name" value="bisphos_cysQ"/>
    <property type="match status" value="1"/>
</dbReference>
<reference evidence="11 12" key="1">
    <citation type="submission" date="2019-08" db="EMBL/GenBank/DDBJ databases">
        <title>Bioinformatics analysis of the strain L3 and L5.</title>
        <authorList>
            <person name="Li X."/>
        </authorList>
    </citation>
    <scope>NUCLEOTIDE SEQUENCE [LARGE SCALE GENOMIC DNA]</scope>
    <source>
        <strain evidence="11 12">L3</strain>
    </source>
</reference>
<evidence type="ECO:0000256" key="3">
    <source>
        <dbReference type="ARBA" id="ARBA00022475"/>
    </source>
</evidence>
<keyword evidence="3 9" id="KW-1003">Cell membrane</keyword>
<comment type="function">
    <text evidence="9">Converts adenosine-3',5'-bisphosphate (PAP) to AMP.</text>
</comment>
<dbReference type="InterPro" id="IPR050725">
    <property type="entry name" value="CysQ/Inositol_MonoPase"/>
</dbReference>
<dbReference type="EC" id="3.1.3.7" evidence="9"/>
<evidence type="ECO:0000256" key="8">
    <source>
        <dbReference type="ARBA" id="ARBA00023136"/>
    </source>
</evidence>
<dbReference type="PANTHER" id="PTHR43028">
    <property type="entry name" value="3'(2'),5'-BISPHOSPHATE NUCLEOTIDASE 1"/>
    <property type="match status" value="1"/>
</dbReference>
<keyword evidence="6 9" id="KW-0378">Hydrolase</keyword>
<organism evidence="11 12">
    <name type="scientific">Salinicola corii</name>
    <dbReference type="NCBI Taxonomy" id="2606937"/>
    <lineage>
        <taxon>Bacteria</taxon>
        <taxon>Pseudomonadati</taxon>
        <taxon>Pseudomonadota</taxon>
        <taxon>Gammaproteobacteria</taxon>
        <taxon>Oceanospirillales</taxon>
        <taxon>Halomonadaceae</taxon>
        <taxon>Salinicola</taxon>
    </lineage>
</organism>
<dbReference type="PROSITE" id="PS00629">
    <property type="entry name" value="IMP_1"/>
    <property type="match status" value="1"/>
</dbReference>
<evidence type="ECO:0000256" key="4">
    <source>
        <dbReference type="ARBA" id="ARBA00022519"/>
    </source>
</evidence>
<evidence type="ECO:0000256" key="9">
    <source>
        <dbReference type="HAMAP-Rule" id="MF_02095"/>
    </source>
</evidence>
<feature type="binding site" evidence="9">
    <location>
        <position position="90"/>
    </location>
    <ligand>
        <name>Mg(2+)</name>
        <dbReference type="ChEBI" id="CHEBI:18420"/>
        <label>1</label>
    </ligand>
</feature>
<keyword evidence="5 9" id="KW-0479">Metal-binding</keyword>
<dbReference type="EMBL" id="VTPX01000003">
    <property type="protein sequence ID" value="KAA0019333.1"/>
    <property type="molecule type" value="Genomic_DNA"/>
</dbReference>
<feature type="binding site" evidence="9">
    <location>
        <position position="215"/>
    </location>
    <ligand>
        <name>substrate</name>
    </ligand>
</feature>
<evidence type="ECO:0000256" key="7">
    <source>
        <dbReference type="ARBA" id="ARBA00022842"/>
    </source>
</evidence>
<evidence type="ECO:0000256" key="2">
    <source>
        <dbReference type="ARBA" id="ARBA00005289"/>
    </source>
</evidence>
<keyword evidence="4 9" id="KW-0997">Cell inner membrane</keyword>
<dbReference type="GO" id="GO:0000103">
    <property type="term" value="P:sulfate assimilation"/>
    <property type="evidence" value="ECO:0007669"/>
    <property type="project" value="TreeGrafter"/>
</dbReference>
<dbReference type="PRINTS" id="PR00377">
    <property type="entry name" value="IMPHPHTASES"/>
</dbReference>
<dbReference type="AlphaFoldDB" id="A0A640WGF6"/>
<dbReference type="HAMAP" id="MF_02095">
    <property type="entry name" value="CysQ"/>
    <property type="match status" value="1"/>
</dbReference>
<comment type="similarity">
    <text evidence="2 9">Belongs to the inositol monophosphatase superfamily. CysQ family.</text>
</comment>
<feature type="binding site" evidence="9 10">
    <location>
        <position position="90"/>
    </location>
    <ligand>
        <name>Mg(2+)</name>
        <dbReference type="ChEBI" id="CHEBI:18420"/>
        <label>2</label>
    </ligand>
</feature>
<dbReference type="GO" id="GO:0005886">
    <property type="term" value="C:plasma membrane"/>
    <property type="evidence" value="ECO:0007669"/>
    <property type="project" value="UniProtKB-SubCell"/>
</dbReference>
<dbReference type="Proteomes" id="UP000466024">
    <property type="component" value="Unassembled WGS sequence"/>
</dbReference>
<evidence type="ECO:0000256" key="5">
    <source>
        <dbReference type="ARBA" id="ARBA00022723"/>
    </source>
</evidence>
<gene>
    <name evidence="9 11" type="primary">cysQ</name>
    <name evidence="11" type="ORF">F0A16_08390</name>
</gene>
<dbReference type="Gene3D" id="3.40.190.80">
    <property type="match status" value="1"/>
</dbReference>
<feature type="binding site" evidence="9">
    <location>
        <position position="70"/>
    </location>
    <ligand>
        <name>substrate</name>
    </ligand>
</feature>
<proteinExistence type="inferred from homology"/>
<accession>A0A640WGF6</accession>
<comment type="caution">
    <text evidence="11">The sequence shown here is derived from an EMBL/GenBank/DDBJ whole genome shotgun (WGS) entry which is preliminary data.</text>
</comment>
<dbReference type="InterPro" id="IPR020550">
    <property type="entry name" value="Inositol_monophosphatase_CS"/>
</dbReference>
<evidence type="ECO:0000256" key="1">
    <source>
        <dbReference type="ARBA" id="ARBA00001625"/>
    </source>
</evidence>
<dbReference type="Pfam" id="PF00459">
    <property type="entry name" value="Inositol_P"/>
    <property type="match status" value="1"/>
</dbReference>
<dbReference type="RefSeq" id="WP_149434918.1">
    <property type="nucleotide sequence ID" value="NZ_VTPX01000003.1"/>
</dbReference>
<feature type="binding site" evidence="9 10">
    <location>
        <position position="93"/>
    </location>
    <ligand>
        <name>Mg(2+)</name>
        <dbReference type="ChEBI" id="CHEBI:18420"/>
        <label>2</label>
    </ligand>
</feature>
<dbReference type="GO" id="GO:0046854">
    <property type="term" value="P:phosphatidylinositol phosphate biosynthetic process"/>
    <property type="evidence" value="ECO:0007669"/>
    <property type="project" value="InterPro"/>
</dbReference>
<protein>
    <recommendedName>
        <fullName evidence="9">3'(2'),5'-bisphosphate nucleotidase CysQ</fullName>
        <ecNumber evidence="9">3.1.3.7</ecNumber>
    </recommendedName>
    <alternativeName>
        <fullName evidence="9">3'(2'),5-bisphosphonucleoside 3'(2')-phosphohydrolase</fullName>
    </alternativeName>
    <alternativeName>
        <fullName evidence="9">3'-phosphoadenosine 5'-phosphate phosphatase</fullName>
        <shortName evidence="9">PAP phosphatase</shortName>
    </alternativeName>
</protein>
<keyword evidence="12" id="KW-1185">Reference proteome</keyword>
<dbReference type="GO" id="GO:0000287">
    <property type="term" value="F:magnesium ion binding"/>
    <property type="evidence" value="ECO:0007669"/>
    <property type="project" value="UniProtKB-UniRule"/>
</dbReference>
<dbReference type="GO" id="GO:0050427">
    <property type="term" value="P:3'-phosphoadenosine 5'-phosphosulfate metabolic process"/>
    <property type="evidence" value="ECO:0007669"/>
    <property type="project" value="TreeGrafter"/>
</dbReference>
<feature type="binding site" evidence="9">
    <location>
        <position position="92"/>
    </location>
    <ligand>
        <name>Mg(2+)</name>
        <dbReference type="ChEBI" id="CHEBI:18420"/>
        <label>1</label>
    </ligand>
</feature>
<evidence type="ECO:0000256" key="6">
    <source>
        <dbReference type="ARBA" id="ARBA00022801"/>
    </source>
</evidence>
<feature type="binding site" evidence="9">
    <location>
        <position position="70"/>
    </location>
    <ligand>
        <name>Mg(2+)</name>
        <dbReference type="ChEBI" id="CHEBI:18420"/>
        <label>1</label>
    </ligand>
</feature>
<dbReference type="InterPro" id="IPR020583">
    <property type="entry name" value="Inositol_monoP_metal-BS"/>
</dbReference>
<evidence type="ECO:0000313" key="11">
    <source>
        <dbReference type="EMBL" id="KAA0019333.1"/>
    </source>
</evidence>
<feature type="binding site" evidence="10">
    <location>
        <position position="215"/>
    </location>
    <ligand>
        <name>Mg(2+)</name>
        <dbReference type="ChEBI" id="CHEBI:18420"/>
        <label>1</label>
        <note>catalytic</note>
    </ligand>
</feature>
<dbReference type="GO" id="GO:0008441">
    <property type="term" value="F:3'(2'),5'-bisphosphate nucleotidase activity"/>
    <property type="evidence" value="ECO:0007669"/>
    <property type="project" value="UniProtKB-UniRule"/>
</dbReference>
<sequence length="268" mass="29246">MNVSLQSLIAPLVALSREAGAAIEVIGHGALDTQQKVDDSPVTAADLAAHRVLVRGLASIGSRDWPILSEESASIPWSERRLWSTYWLVDPLDGTKEFIRGSDQYTVNVALIDRNLPVLGVIEKPRTGEVWIGEPARGAWYQSSGDGDWEALQVRSHRPLRIVVSRFHRGATTRRLIESLGDVEVEELGSSLKCCRVAEGLADLYPRFGPTSEWDTAAAQAVLEGAGGHLVDCESWKALRYNTGDSLLNPAFVACASLSGAWRDVWTD</sequence>
<dbReference type="PANTHER" id="PTHR43028:SF5">
    <property type="entry name" value="3'(2'),5'-BISPHOSPHATE NUCLEOTIDASE 1"/>
    <property type="match status" value="1"/>
</dbReference>
<dbReference type="CDD" id="cd01638">
    <property type="entry name" value="CysQ"/>
    <property type="match status" value="1"/>
</dbReference>
<feature type="binding site" evidence="10">
    <location>
        <position position="70"/>
    </location>
    <ligand>
        <name>Mg(2+)</name>
        <dbReference type="ChEBI" id="CHEBI:18420"/>
        <label>1</label>
        <note>catalytic</note>
    </ligand>
</feature>
<feature type="binding site" evidence="9">
    <location>
        <position position="215"/>
    </location>
    <ligand>
        <name>Mg(2+)</name>
        <dbReference type="ChEBI" id="CHEBI:18420"/>
        <label>2</label>
    </ligand>
</feature>
<comment type="subcellular location">
    <subcellularLocation>
        <location evidence="9">Cell inner membrane</location>
        <topology evidence="9">Peripheral membrane protein</topology>
        <orientation evidence="9">Cytoplasmic side</orientation>
    </subcellularLocation>
</comment>
<dbReference type="InterPro" id="IPR006240">
    <property type="entry name" value="CysQ"/>
</dbReference>
<comment type="catalytic activity">
    <reaction evidence="1 9">
        <text>adenosine 3',5'-bisphosphate + H2O = AMP + phosphate</text>
        <dbReference type="Rhea" id="RHEA:10040"/>
        <dbReference type="ChEBI" id="CHEBI:15377"/>
        <dbReference type="ChEBI" id="CHEBI:43474"/>
        <dbReference type="ChEBI" id="CHEBI:58343"/>
        <dbReference type="ChEBI" id="CHEBI:456215"/>
        <dbReference type="EC" id="3.1.3.7"/>
    </reaction>
</comment>
<evidence type="ECO:0000313" key="12">
    <source>
        <dbReference type="Proteomes" id="UP000466024"/>
    </source>
</evidence>
<evidence type="ECO:0000256" key="10">
    <source>
        <dbReference type="PIRSR" id="PIRSR600760-2"/>
    </source>
</evidence>
<keyword evidence="7 9" id="KW-0460">Magnesium</keyword>
<dbReference type="InterPro" id="IPR000760">
    <property type="entry name" value="Inositol_monophosphatase-like"/>
</dbReference>
<feature type="binding site" evidence="10">
    <location>
        <position position="92"/>
    </location>
    <ligand>
        <name>Mg(2+)</name>
        <dbReference type="ChEBI" id="CHEBI:18420"/>
        <label>1</label>
        <note>catalytic</note>
    </ligand>
</feature>
<feature type="binding site" evidence="9">
    <location>
        <begin position="92"/>
        <end position="95"/>
    </location>
    <ligand>
        <name>substrate</name>
    </ligand>
</feature>
<comment type="cofactor">
    <cofactor evidence="9 10">
        <name>Mg(2+)</name>
        <dbReference type="ChEBI" id="CHEBI:18420"/>
    </cofactor>
</comment>
<name>A0A640WGF6_9GAMM</name>